<dbReference type="InterPro" id="IPR013328">
    <property type="entry name" value="6PGD_dom2"/>
</dbReference>
<comment type="pathway">
    <text evidence="4">Cofactor biosynthesis; (R)-pantothenate biosynthesis; (R)-pantoate from 3-methyl-2-oxobutanoate: step 2/2.</text>
</comment>
<dbReference type="EMBL" id="JACHNU010000001">
    <property type="protein sequence ID" value="MBB4660570.1"/>
    <property type="molecule type" value="Genomic_DNA"/>
</dbReference>
<keyword evidence="8" id="KW-1185">Reference proteome</keyword>
<evidence type="ECO:0000256" key="4">
    <source>
        <dbReference type="RuleBase" id="RU362068"/>
    </source>
</evidence>
<dbReference type="PANTHER" id="PTHR21708">
    <property type="entry name" value="PROBABLE 2-DEHYDROPANTOATE 2-REDUCTASE"/>
    <property type="match status" value="1"/>
</dbReference>
<reference evidence="7 8" key="1">
    <citation type="submission" date="2020-08" db="EMBL/GenBank/DDBJ databases">
        <title>Genomic Encyclopedia of Archaeal and Bacterial Type Strains, Phase II (KMG-II): from individual species to whole genera.</title>
        <authorList>
            <person name="Goeker M."/>
        </authorList>
    </citation>
    <scope>NUCLEOTIDE SEQUENCE [LARGE SCALE GENOMIC DNA]</scope>
    <source>
        <strain evidence="7 8">DSM 23288</strain>
    </source>
</reference>
<dbReference type="RefSeq" id="WP_183338013.1">
    <property type="nucleotide sequence ID" value="NZ_JACHNU010000001.1"/>
</dbReference>
<evidence type="ECO:0000259" key="6">
    <source>
        <dbReference type="Pfam" id="PF08546"/>
    </source>
</evidence>
<dbReference type="GO" id="GO:0008677">
    <property type="term" value="F:2-dehydropantoate 2-reductase activity"/>
    <property type="evidence" value="ECO:0007669"/>
    <property type="project" value="UniProtKB-EC"/>
</dbReference>
<dbReference type="Pfam" id="PF08546">
    <property type="entry name" value="ApbA_C"/>
    <property type="match status" value="1"/>
</dbReference>
<sequence length="292" mass="30501">MNVAVVGMGAVGTAIAGALARAGHAVLACGRSFSGRAALTVSADDGEFTALCDWLRDPAEVVAPVDWVVVATKWHQTRGAEEWLMRLCGAGTAVIVARNGVDHVDQLAGRAGELVVPALVYLNIDHLGRGRVRVRRTGADLVVPDDAGGRRVHDLLAPGGLVVERTADFTTAAWTKLLTNVSANPITALTGRGCEVLREPRVADLAGELIAEAVEVGRAEGAVFDARAVDDAVAWMQSLPDGAKTSMLQDRELGRPLEWEGLTGAVVRAADRHGLAVPVNRAVMSLLSACGA</sequence>
<feature type="domain" description="Ketopantoate reductase N-terminal" evidence="5">
    <location>
        <begin position="3"/>
        <end position="138"/>
    </location>
</feature>
<comment type="catalytic activity">
    <reaction evidence="4">
        <text>(R)-pantoate + NADP(+) = 2-dehydropantoate + NADPH + H(+)</text>
        <dbReference type="Rhea" id="RHEA:16233"/>
        <dbReference type="ChEBI" id="CHEBI:11561"/>
        <dbReference type="ChEBI" id="CHEBI:15378"/>
        <dbReference type="ChEBI" id="CHEBI:15980"/>
        <dbReference type="ChEBI" id="CHEBI:57783"/>
        <dbReference type="ChEBI" id="CHEBI:58349"/>
        <dbReference type="EC" id="1.1.1.169"/>
    </reaction>
</comment>
<protein>
    <recommendedName>
        <fullName evidence="4">2-dehydropantoate 2-reductase</fullName>
        <ecNumber evidence="4">1.1.1.169</ecNumber>
    </recommendedName>
    <alternativeName>
        <fullName evidence="4">Ketopantoate reductase</fullName>
    </alternativeName>
</protein>
<evidence type="ECO:0000256" key="2">
    <source>
        <dbReference type="ARBA" id="ARBA00022857"/>
    </source>
</evidence>
<evidence type="ECO:0000256" key="1">
    <source>
        <dbReference type="ARBA" id="ARBA00007870"/>
    </source>
</evidence>
<keyword evidence="3 4" id="KW-0560">Oxidoreductase</keyword>
<dbReference type="EC" id="1.1.1.169" evidence="4"/>
<comment type="function">
    <text evidence="4">Catalyzes the NADPH-dependent reduction of ketopantoate into pantoic acid.</text>
</comment>
<dbReference type="NCBIfam" id="TIGR00745">
    <property type="entry name" value="apbA_panE"/>
    <property type="match status" value="1"/>
</dbReference>
<dbReference type="AlphaFoldDB" id="A0A840I9G1"/>
<dbReference type="UniPathway" id="UPA00028">
    <property type="reaction ID" value="UER00004"/>
</dbReference>
<keyword evidence="2 4" id="KW-0521">NADP</keyword>
<dbReference type="InterPro" id="IPR036291">
    <property type="entry name" value="NAD(P)-bd_dom_sf"/>
</dbReference>
<dbReference type="InterPro" id="IPR008927">
    <property type="entry name" value="6-PGluconate_DH-like_C_sf"/>
</dbReference>
<dbReference type="Pfam" id="PF02558">
    <property type="entry name" value="ApbA"/>
    <property type="match status" value="1"/>
</dbReference>
<name>A0A840I9G1_9ACTN</name>
<gene>
    <name evidence="7" type="ORF">BDZ31_000143</name>
</gene>
<evidence type="ECO:0000313" key="8">
    <source>
        <dbReference type="Proteomes" id="UP000585272"/>
    </source>
</evidence>
<feature type="domain" description="Ketopantoate reductase C-terminal" evidence="6">
    <location>
        <begin position="168"/>
        <end position="289"/>
    </location>
</feature>
<dbReference type="GO" id="GO:0005737">
    <property type="term" value="C:cytoplasm"/>
    <property type="evidence" value="ECO:0007669"/>
    <property type="project" value="TreeGrafter"/>
</dbReference>
<dbReference type="Gene3D" id="3.40.50.720">
    <property type="entry name" value="NAD(P)-binding Rossmann-like Domain"/>
    <property type="match status" value="1"/>
</dbReference>
<dbReference type="InterPro" id="IPR003710">
    <property type="entry name" value="ApbA"/>
</dbReference>
<dbReference type="InterPro" id="IPR013332">
    <property type="entry name" value="KPR_N"/>
</dbReference>
<dbReference type="Gene3D" id="1.10.1040.10">
    <property type="entry name" value="N-(1-d-carboxylethyl)-l-norvaline Dehydrogenase, domain 2"/>
    <property type="match status" value="1"/>
</dbReference>
<dbReference type="GO" id="GO:0015940">
    <property type="term" value="P:pantothenate biosynthetic process"/>
    <property type="evidence" value="ECO:0007669"/>
    <property type="project" value="UniProtKB-UniPathway"/>
</dbReference>
<evidence type="ECO:0000259" key="5">
    <source>
        <dbReference type="Pfam" id="PF02558"/>
    </source>
</evidence>
<dbReference type="SUPFAM" id="SSF51735">
    <property type="entry name" value="NAD(P)-binding Rossmann-fold domains"/>
    <property type="match status" value="1"/>
</dbReference>
<keyword evidence="4" id="KW-0566">Pantothenate biosynthesis</keyword>
<comment type="similarity">
    <text evidence="1 4">Belongs to the ketopantoate reductase family.</text>
</comment>
<dbReference type="Proteomes" id="UP000585272">
    <property type="component" value="Unassembled WGS sequence"/>
</dbReference>
<evidence type="ECO:0000256" key="3">
    <source>
        <dbReference type="ARBA" id="ARBA00023002"/>
    </source>
</evidence>
<dbReference type="FunFam" id="1.10.1040.10:FF:000017">
    <property type="entry name" value="2-dehydropantoate 2-reductase"/>
    <property type="match status" value="1"/>
</dbReference>
<accession>A0A840I9G1</accession>
<dbReference type="InterPro" id="IPR051402">
    <property type="entry name" value="KPR-Related"/>
</dbReference>
<organism evidence="7 8">
    <name type="scientific">Conexibacter arvalis</name>
    <dbReference type="NCBI Taxonomy" id="912552"/>
    <lineage>
        <taxon>Bacteria</taxon>
        <taxon>Bacillati</taxon>
        <taxon>Actinomycetota</taxon>
        <taxon>Thermoleophilia</taxon>
        <taxon>Solirubrobacterales</taxon>
        <taxon>Conexibacteraceae</taxon>
        <taxon>Conexibacter</taxon>
    </lineage>
</organism>
<evidence type="ECO:0000313" key="7">
    <source>
        <dbReference type="EMBL" id="MBB4660570.1"/>
    </source>
</evidence>
<dbReference type="InterPro" id="IPR013752">
    <property type="entry name" value="KPA_reductase"/>
</dbReference>
<dbReference type="SUPFAM" id="SSF48179">
    <property type="entry name" value="6-phosphogluconate dehydrogenase C-terminal domain-like"/>
    <property type="match status" value="1"/>
</dbReference>
<proteinExistence type="inferred from homology"/>
<dbReference type="NCBIfam" id="NF005091">
    <property type="entry name" value="PRK06522.2-2"/>
    <property type="match status" value="1"/>
</dbReference>
<dbReference type="PANTHER" id="PTHR21708:SF26">
    <property type="entry name" value="2-DEHYDROPANTOATE 2-REDUCTASE"/>
    <property type="match status" value="1"/>
</dbReference>
<comment type="caution">
    <text evidence="7">The sequence shown here is derived from an EMBL/GenBank/DDBJ whole genome shotgun (WGS) entry which is preliminary data.</text>
</comment>